<accession>X0YV37</accession>
<feature type="non-terminal residue" evidence="5">
    <location>
        <position position="1"/>
    </location>
</feature>
<dbReference type="InterPro" id="IPR000914">
    <property type="entry name" value="SBP_5_dom"/>
</dbReference>
<keyword evidence="2" id="KW-0813">Transport</keyword>
<keyword evidence="3" id="KW-0732">Signal</keyword>
<evidence type="ECO:0000259" key="4">
    <source>
        <dbReference type="Pfam" id="PF00496"/>
    </source>
</evidence>
<dbReference type="PANTHER" id="PTHR30290">
    <property type="entry name" value="PERIPLASMIC BINDING COMPONENT OF ABC TRANSPORTER"/>
    <property type="match status" value="1"/>
</dbReference>
<evidence type="ECO:0000256" key="3">
    <source>
        <dbReference type="ARBA" id="ARBA00022729"/>
    </source>
</evidence>
<name>X0YV37_9ZZZZ</name>
<feature type="domain" description="Solute-binding protein family 5" evidence="4">
    <location>
        <begin position="10"/>
        <end position="133"/>
    </location>
</feature>
<dbReference type="EMBL" id="BARS01052213">
    <property type="protein sequence ID" value="GAG52198.1"/>
    <property type="molecule type" value="Genomic_DNA"/>
</dbReference>
<proteinExistence type="inferred from homology"/>
<dbReference type="PANTHER" id="PTHR30290:SF9">
    <property type="entry name" value="OLIGOPEPTIDE-BINDING PROTEIN APPA"/>
    <property type="match status" value="1"/>
</dbReference>
<gene>
    <name evidence="5" type="ORF">S01H1_77660</name>
</gene>
<comment type="similarity">
    <text evidence="1">Belongs to the bacterial solute-binding protein 5 family.</text>
</comment>
<dbReference type="GO" id="GO:1904680">
    <property type="term" value="F:peptide transmembrane transporter activity"/>
    <property type="evidence" value="ECO:0007669"/>
    <property type="project" value="TreeGrafter"/>
</dbReference>
<evidence type="ECO:0000313" key="5">
    <source>
        <dbReference type="EMBL" id="GAG52198.1"/>
    </source>
</evidence>
<sequence>REMNLGWAQPVIPASEFNPERAMELLEEAGWTDADGDGVRECNGCPYAEDGKALKLKIQTTSGNALREQAEQVIMEMMAEIGIEFYIENVPSSELFGSYSGGAFRKHGQFDILMYTTSYGTDPHSQMLGYYGSESIPCDDNSGKGFNYSRWVDAEADAAIEIAGSSPDLAVRSEAYQTVAERIAAGRPHIYLYDRADIDLLAEDFMGYDMNIWETVSWNCAEWWLDR</sequence>
<evidence type="ECO:0000256" key="2">
    <source>
        <dbReference type="ARBA" id="ARBA00022448"/>
    </source>
</evidence>
<dbReference type="GO" id="GO:0015833">
    <property type="term" value="P:peptide transport"/>
    <property type="evidence" value="ECO:0007669"/>
    <property type="project" value="TreeGrafter"/>
</dbReference>
<dbReference type="Gene3D" id="3.10.105.10">
    <property type="entry name" value="Dipeptide-binding Protein, Domain 3"/>
    <property type="match status" value="1"/>
</dbReference>
<organism evidence="5">
    <name type="scientific">marine sediment metagenome</name>
    <dbReference type="NCBI Taxonomy" id="412755"/>
    <lineage>
        <taxon>unclassified sequences</taxon>
        <taxon>metagenomes</taxon>
        <taxon>ecological metagenomes</taxon>
    </lineage>
</organism>
<dbReference type="Pfam" id="PF00496">
    <property type="entry name" value="SBP_bac_5"/>
    <property type="match status" value="1"/>
</dbReference>
<reference evidence="5" key="1">
    <citation type="journal article" date="2014" name="Front. Microbiol.">
        <title>High frequency of phylogenetically diverse reductive dehalogenase-homologous genes in deep subseafloor sedimentary metagenomes.</title>
        <authorList>
            <person name="Kawai M."/>
            <person name="Futagami T."/>
            <person name="Toyoda A."/>
            <person name="Takaki Y."/>
            <person name="Nishi S."/>
            <person name="Hori S."/>
            <person name="Arai W."/>
            <person name="Tsubouchi T."/>
            <person name="Morono Y."/>
            <person name="Uchiyama I."/>
            <person name="Ito T."/>
            <person name="Fujiyama A."/>
            <person name="Inagaki F."/>
            <person name="Takami H."/>
        </authorList>
    </citation>
    <scope>NUCLEOTIDE SEQUENCE</scope>
    <source>
        <strain evidence="5">Expedition CK06-06</strain>
    </source>
</reference>
<evidence type="ECO:0000256" key="1">
    <source>
        <dbReference type="ARBA" id="ARBA00005695"/>
    </source>
</evidence>
<protein>
    <recommendedName>
        <fullName evidence="4">Solute-binding protein family 5 domain-containing protein</fullName>
    </recommendedName>
</protein>
<dbReference type="InterPro" id="IPR039424">
    <property type="entry name" value="SBP_5"/>
</dbReference>
<comment type="caution">
    <text evidence="5">The sequence shown here is derived from an EMBL/GenBank/DDBJ whole genome shotgun (WGS) entry which is preliminary data.</text>
</comment>
<dbReference type="AlphaFoldDB" id="X0YV37"/>
<dbReference type="SUPFAM" id="SSF53850">
    <property type="entry name" value="Periplasmic binding protein-like II"/>
    <property type="match status" value="1"/>
</dbReference>